<evidence type="ECO:0000313" key="3">
    <source>
        <dbReference type="EMBL" id="MFC0718045.1"/>
    </source>
</evidence>
<feature type="coiled-coil region" evidence="1">
    <location>
        <begin position="112"/>
        <end position="195"/>
    </location>
</feature>
<keyword evidence="2" id="KW-0732">Signal</keyword>
<feature type="chain" id="PRO_5047302600" description="DUF4398 domain-containing protein" evidence="2">
    <location>
        <begin position="22"/>
        <end position="195"/>
    </location>
</feature>
<dbReference type="EMBL" id="JBHLTF010000030">
    <property type="protein sequence ID" value="MFC0718045.1"/>
    <property type="molecule type" value="Genomic_DNA"/>
</dbReference>
<evidence type="ECO:0008006" key="5">
    <source>
        <dbReference type="Google" id="ProtNLM"/>
    </source>
</evidence>
<sequence>MSRTIHAVMIATLLVPGAALAQSRNADDGSAPLQARLQALDADPERAPLAAYERLRARQALDALAGTRGAQAKADARQVAEWRVETAEIAAATGLARRQIDRLDRERSELLVEASRQDAARARAEAERLRIQAQIQAEEAERLRLEAEMESGARQRAEGVLDDVAKSQAERLRAARQREAELKRQEAELLKSLED</sequence>
<reference evidence="3 4" key="1">
    <citation type="submission" date="2024-09" db="EMBL/GenBank/DDBJ databases">
        <authorList>
            <person name="Sun Q."/>
            <person name="Mori K."/>
        </authorList>
    </citation>
    <scope>NUCLEOTIDE SEQUENCE [LARGE SCALE GENOMIC DNA]</scope>
    <source>
        <strain evidence="3 4">KCTC 52403</strain>
    </source>
</reference>
<keyword evidence="4" id="KW-1185">Reference proteome</keyword>
<protein>
    <recommendedName>
        <fullName evidence="5">DUF4398 domain-containing protein</fullName>
    </recommendedName>
</protein>
<dbReference type="Proteomes" id="UP001589898">
    <property type="component" value="Unassembled WGS sequence"/>
</dbReference>
<organism evidence="3 4">
    <name type="scientific">Luteimonas padinae</name>
    <dbReference type="NCBI Taxonomy" id="1714359"/>
    <lineage>
        <taxon>Bacteria</taxon>
        <taxon>Pseudomonadati</taxon>
        <taxon>Pseudomonadota</taxon>
        <taxon>Gammaproteobacteria</taxon>
        <taxon>Lysobacterales</taxon>
        <taxon>Lysobacteraceae</taxon>
        <taxon>Luteimonas</taxon>
    </lineage>
</organism>
<name>A0ABV6SX74_9GAMM</name>
<evidence type="ECO:0000256" key="1">
    <source>
        <dbReference type="SAM" id="Coils"/>
    </source>
</evidence>
<dbReference type="RefSeq" id="WP_189497389.1">
    <property type="nucleotide sequence ID" value="NZ_BMZT01000006.1"/>
</dbReference>
<feature type="signal peptide" evidence="2">
    <location>
        <begin position="1"/>
        <end position="21"/>
    </location>
</feature>
<evidence type="ECO:0000313" key="4">
    <source>
        <dbReference type="Proteomes" id="UP001589898"/>
    </source>
</evidence>
<keyword evidence="1" id="KW-0175">Coiled coil</keyword>
<gene>
    <name evidence="3" type="ORF">ACFFFU_09835</name>
</gene>
<proteinExistence type="predicted"/>
<comment type="caution">
    <text evidence="3">The sequence shown here is derived from an EMBL/GenBank/DDBJ whole genome shotgun (WGS) entry which is preliminary data.</text>
</comment>
<evidence type="ECO:0000256" key="2">
    <source>
        <dbReference type="SAM" id="SignalP"/>
    </source>
</evidence>
<accession>A0ABV6SX74</accession>